<dbReference type="Proteomes" id="UP000248918">
    <property type="component" value="Unassembled WGS sequence"/>
</dbReference>
<accession>A0A329C6F0</accession>
<protein>
    <submittedName>
        <fullName evidence="1">Uncharacterized protein</fullName>
    </submittedName>
</protein>
<sequence>METDDVPEDFPRDTMPGLVPGARPKTCVVRFDNLYSAGQTTADRHERWLICEDLAPPNSFLSRGVMRPSTQTNLTIRLSSASAPPFLGRHGYNRPNSLGSCLGCKPC</sequence>
<dbReference type="EMBL" id="QLTK01000010">
    <property type="protein sequence ID" value="RAS29750.1"/>
    <property type="molecule type" value="Genomic_DNA"/>
</dbReference>
<dbReference type="AlphaFoldDB" id="A0A329C6F0"/>
<reference evidence="1 2" key="1">
    <citation type="submission" date="2018-06" db="EMBL/GenBank/DDBJ databases">
        <title>Genomic Encyclopedia of Type Strains, Phase III (KMG-III): the genomes of soil and plant-associated and newly described type strains.</title>
        <authorList>
            <person name="Whitman W."/>
        </authorList>
    </citation>
    <scope>NUCLEOTIDE SEQUENCE [LARGE SCALE GENOMIC DNA]</scope>
    <source>
        <strain evidence="1 2">LMG 23644</strain>
    </source>
</reference>
<organism evidence="1 2">
    <name type="scientific">Paraburkholderia bryophila</name>
    <dbReference type="NCBI Taxonomy" id="420952"/>
    <lineage>
        <taxon>Bacteria</taxon>
        <taxon>Pseudomonadati</taxon>
        <taxon>Pseudomonadota</taxon>
        <taxon>Betaproteobacteria</taxon>
        <taxon>Burkholderiales</taxon>
        <taxon>Burkholderiaceae</taxon>
        <taxon>Paraburkholderia</taxon>
    </lineage>
</organism>
<evidence type="ECO:0000313" key="2">
    <source>
        <dbReference type="Proteomes" id="UP000248918"/>
    </source>
</evidence>
<evidence type="ECO:0000313" key="1">
    <source>
        <dbReference type="EMBL" id="RAS29750.1"/>
    </source>
</evidence>
<comment type="caution">
    <text evidence="1">The sequence shown here is derived from an EMBL/GenBank/DDBJ whole genome shotgun (WGS) entry which is preliminary data.</text>
</comment>
<name>A0A329C6F0_9BURK</name>
<gene>
    <name evidence="1" type="ORF">BX591_11025</name>
</gene>
<proteinExistence type="predicted"/>